<comment type="similarity">
    <text evidence="4 16">Belongs to the cytochrome P450 family.</text>
</comment>
<evidence type="ECO:0000256" key="3">
    <source>
        <dbReference type="ARBA" id="ARBA00010018"/>
    </source>
</evidence>
<evidence type="ECO:0000256" key="1">
    <source>
        <dbReference type="ARBA" id="ARBA00001917"/>
    </source>
</evidence>
<dbReference type="PRINTS" id="PR00385">
    <property type="entry name" value="P450"/>
</dbReference>
<evidence type="ECO:0000313" key="17">
    <source>
        <dbReference type="EMBL" id="ACY23136.1"/>
    </source>
</evidence>
<accession>D0L3Y3</accession>
<dbReference type="PANTHER" id="PTHR24291">
    <property type="entry name" value="CYTOCHROME P450 FAMILY 4"/>
    <property type="match status" value="1"/>
</dbReference>
<comment type="cofactor">
    <cofactor evidence="2">
        <name>FAD</name>
        <dbReference type="ChEBI" id="CHEBI:57692"/>
    </cofactor>
</comment>
<comment type="cofactor">
    <cofactor evidence="15">
        <name>heme</name>
        <dbReference type="ChEBI" id="CHEBI:30413"/>
    </cofactor>
</comment>
<evidence type="ECO:0000256" key="6">
    <source>
        <dbReference type="ARBA" id="ARBA00022617"/>
    </source>
</evidence>
<dbReference type="eggNOG" id="COG2124">
    <property type="taxonomic scope" value="Bacteria"/>
</dbReference>
<dbReference type="GO" id="GO:0020037">
    <property type="term" value="F:heme binding"/>
    <property type="evidence" value="ECO:0007669"/>
    <property type="project" value="InterPro"/>
</dbReference>
<dbReference type="KEGG" id="gbr:Gbro_3962"/>
<evidence type="ECO:0000256" key="11">
    <source>
        <dbReference type="ARBA" id="ARBA00022857"/>
    </source>
</evidence>
<gene>
    <name evidence="17" type="ordered locus">Gbro_3962</name>
</gene>
<dbReference type="EMBL" id="CP001802">
    <property type="protein sequence ID" value="ACY23136.1"/>
    <property type="molecule type" value="Genomic_DNA"/>
</dbReference>
<keyword evidence="6 15" id="KW-0349">Heme</keyword>
<proteinExistence type="inferred from homology"/>
<reference evidence="18" key="1">
    <citation type="submission" date="2009-10" db="EMBL/GenBank/DDBJ databases">
        <title>The complete chromosome of Gordonia bronchialis DSM 43247.</title>
        <authorList>
            <consortium name="US DOE Joint Genome Institute (JGI-PGF)"/>
            <person name="Lucas S."/>
            <person name="Copeland A."/>
            <person name="Lapidus A."/>
            <person name="Glavina del Rio T."/>
            <person name="Dalin E."/>
            <person name="Tice H."/>
            <person name="Bruce D."/>
            <person name="Goodwin L."/>
            <person name="Pitluck S."/>
            <person name="Kyrpides N."/>
            <person name="Mavromatis K."/>
            <person name="Ivanova N."/>
            <person name="Ovchinnikova G."/>
            <person name="Saunders E."/>
            <person name="Brettin T."/>
            <person name="Detter J.C."/>
            <person name="Han C."/>
            <person name="Larimer F."/>
            <person name="Land M."/>
            <person name="Hauser L."/>
            <person name="Markowitz V."/>
            <person name="Cheng J.-F."/>
            <person name="Hugenholtz P."/>
            <person name="Woyke T."/>
            <person name="Wu D."/>
            <person name="Jando M."/>
            <person name="Schneider S."/>
            <person name="Goeker M."/>
            <person name="Klenk H.-P."/>
            <person name="Eisen J.A."/>
        </authorList>
    </citation>
    <scope>NUCLEOTIDE SEQUENCE [LARGE SCALE GENOMIC DNA]</scope>
    <source>
        <strain evidence="18">ATCC 25592 / DSM 43247 / BCRC 13721 / JCM 3198 / KCTC 3076 / NBRC 16047 / NCTC 10667</strain>
    </source>
</reference>
<dbReference type="OrthoDB" id="7376058at2"/>
<dbReference type="InterPro" id="IPR002401">
    <property type="entry name" value="Cyt_P450_E_grp-I"/>
</dbReference>
<keyword evidence="9 15" id="KW-0479">Metal-binding</keyword>
<dbReference type="GO" id="GO:0005506">
    <property type="term" value="F:iron ion binding"/>
    <property type="evidence" value="ECO:0007669"/>
    <property type="project" value="InterPro"/>
</dbReference>
<evidence type="ECO:0000256" key="5">
    <source>
        <dbReference type="ARBA" id="ARBA00022448"/>
    </source>
</evidence>
<dbReference type="STRING" id="526226.Gbro_3962"/>
<dbReference type="AlphaFoldDB" id="D0L3Y3"/>
<evidence type="ECO:0000256" key="15">
    <source>
        <dbReference type="PIRSR" id="PIRSR602401-1"/>
    </source>
</evidence>
<dbReference type="Gene3D" id="1.10.630.10">
    <property type="entry name" value="Cytochrome P450"/>
    <property type="match status" value="1"/>
</dbReference>
<dbReference type="GO" id="GO:0004497">
    <property type="term" value="F:monooxygenase activity"/>
    <property type="evidence" value="ECO:0007669"/>
    <property type="project" value="UniProtKB-KW"/>
</dbReference>
<dbReference type="Proteomes" id="UP000001219">
    <property type="component" value="Chromosome"/>
</dbReference>
<dbReference type="PRINTS" id="PR00463">
    <property type="entry name" value="EP450I"/>
</dbReference>
<keyword evidence="5" id="KW-0813">Transport</keyword>
<dbReference type="HOGENOM" id="CLU_001570_5_4_11"/>
<organism evidence="17 18">
    <name type="scientific">Gordonia bronchialis (strain ATCC 25592 / DSM 43247 / BCRC 13721 / JCM 3198 / KCTC 3076 / NBRC 16047 / NCTC 10667)</name>
    <name type="common">Rhodococcus bronchialis</name>
    <dbReference type="NCBI Taxonomy" id="526226"/>
    <lineage>
        <taxon>Bacteria</taxon>
        <taxon>Bacillati</taxon>
        <taxon>Actinomycetota</taxon>
        <taxon>Actinomycetes</taxon>
        <taxon>Mycobacteriales</taxon>
        <taxon>Gordoniaceae</taxon>
        <taxon>Gordonia</taxon>
    </lineage>
</organism>
<dbReference type="InterPro" id="IPR050196">
    <property type="entry name" value="Cytochrome_P450_Monoox"/>
</dbReference>
<evidence type="ECO:0000256" key="10">
    <source>
        <dbReference type="ARBA" id="ARBA00022827"/>
    </source>
</evidence>
<dbReference type="Pfam" id="PF00067">
    <property type="entry name" value="p450"/>
    <property type="match status" value="1"/>
</dbReference>
<dbReference type="InterPro" id="IPR017972">
    <property type="entry name" value="Cyt_P450_CS"/>
</dbReference>
<comment type="cofactor">
    <cofactor evidence="1">
        <name>FMN</name>
        <dbReference type="ChEBI" id="CHEBI:58210"/>
    </cofactor>
</comment>
<evidence type="ECO:0000256" key="4">
    <source>
        <dbReference type="ARBA" id="ARBA00010617"/>
    </source>
</evidence>
<dbReference type="FunFam" id="1.10.630.10:FF:000040">
    <property type="entry name" value="Bifunctional cytochrome P450/NADPH--P450 reductase"/>
    <property type="match status" value="1"/>
</dbReference>
<evidence type="ECO:0000256" key="8">
    <source>
        <dbReference type="ARBA" id="ARBA00022643"/>
    </source>
</evidence>
<dbReference type="GO" id="GO:0016705">
    <property type="term" value="F:oxidoreductase activity, acting on paired donors, with incorporation or reduction of molecular oxygen"/>
    <property type="evidence" value="ECO:0007669"/>
    <property type="project" value="InterPro"/>
</dbReference>
<evidence type="ECO:0000256" key="16">
    <source>
        <dbReference type="RuleBase" id="RU000461"/>
    </source>
</evidence>
<evidence type="ECO:0000256" key="7">
    <source>
        <dbReference type="ARBA" id="ARBA00022630"/>
    </source>
</evidence>
<name>D0L3Y3_GORB4</name>
<dbReference type="PROSITE" id="PS00086">
    <property type="entry name" value="CYTOCHROME_P450"/>
    <property type="match status" value="1"/>
</dbReference>
<keyword evidence="10" id="KW-0274">FAD</keyword>
<evidence type="ECO:0000256" key="14">
    <source>
        <dbReference type="ARBA" id="ARBA00023033"/>
    </source>
</evidence>
<reference evidence="17 18" key="2">
    <citation type="journal article" date="2010" name="Stand. Genomic Sci.">
        <title>Complete genome sequence of Gordonia bronchialis type strain (3410).</title>
        <authorList>
            <person name="Ivanova N."/>
            <person name="Sikorski J."/>
            <person name="Jando M."/>
            <person name="Lapidus A."/>
            <person name="Nolan M."/>
            <person name="Lucas S."/>
            <person name="Del Rio T.G."/>
            <person name="Tice H."/>
            <person name="Copeland A."/>
            <person name="Cheng J.F."/>
            <person name="Chen F."/>
            <person name="Bruce D."/>
            <person name="Goodwin L."/>
            <person name="Pitluck S."/>
            <person name="Mavromatis K."/>
            <person name="Ovchinnikova G."/>
            <person name="Pati A."/>
            <person name="Chen A."/>
            <person name="Palaniappan K."/>
            <person name="Land M."/>
            <person name="Hauser L."/>
            <person name="Chang Y.J."/>
            <person name="Jeffries C.D."/>
            <person name="Chain P."/>
            <person name="Saunders E."/>
            <person name="Han C."/>
            <person name="Detter J.C."/>
            <person name="Brettin T."/>
            <person name="Rohde M."/>
            <person name="Goker M."/>
            <person name="Bristow J."/>
            <person name="Eisen J.A."/>
            <person name="Markowitz V."/>
            <person name="Hugenholtz P."/>
            <person name="Klenk H.P."/>
            <person name="Kyrpides N.C."/>
        </authorList>
    </citation>
    <scope>NUCLEOTIDE SEQUENCE [LARGE SCALE GENOMIC DNA]</scope>
    <source>
        <strain evidence="18">ATCC 25592 / DSM 43247 / BCRC 13721 / JCM 3198 / KCTC 3076 / NBRC 16047 / NCTC 10667</strain>
    </source>
</reference>
<keyword evidence="13 15" id="KW-0408">Iron</keyword>
<evidence type="ECO:0000256" key="2">
    <source>
        <dbReference type="ARBA" id="ARBA00001974"/>
    </source>
</evidence>
<evidence type="ECO:0000256" key="9">
    <source>
        <dbReference type="ARBA" id="ARBA00022723"/>
    </source>
</evidence>
<comment type="similarity">
    <text evidence="3">In the N-terminal section; belongs to the cytochrome P450 family.</text>
</comment>
<protein>
    <submittedName>
        <fullName evidence="17">Cytochrome P450</fullName>
    </submittedName>
</protein>
<keyword evidence="8" id="KW-0288">FMN</keyword>
<keyword evidence="7" id="KW-0285">Flavoprotein</keyword>
<keyword evidence="12 16" id="KW-0560">Oxidoreductase</keyword>
<dbReference type="SUPFAM" id="SSF48264">
    <property type="entry name" value="Cytochrome P450"/>
    <property type="match status" value="1"/>
</dbReference>
<dbReference type="InterPro" id="IPR036396">
    <property type="entry name" value="Cyt_P450_sf"/>
</dbReference>
<keyword evidence="14 16" id="KW-0503">Monooxygenase</keyword>
<evidence type="ECO:0000256" key="12">
    <source>
        <dbReference type="ARBA" id="ARBA00023002"/>
    </source>
</evidence>
<evidence type="ECO:0000313" key="18">
    <source>
        <dbReference type="Proteomes" id="UP000001219"/>
    </source>
</evidence>
<dbReference type="CDD" id="cd11068">
    <property type="entry name" value="CYP120A1"/>
    <property type="match status" value="1"/>
</dbReference>
<dbReference type="InterPro" id="IPR001128">
    <property type="entry name" value="Cyt_P450"/>
</dbReference>
<keyword evidence="11" id="KW-0521">NADP</keyword>
<feature type="binding site" description="axial binding residue" evidence="15">
    <location>
        <position position="418"/>
    </location>
    <ligand>
        <name>heme</name>
        <dbReference type="ChEBI" id="CHEBI:30413"/>
    </ligand>
    <ligandPart>
        <name>Fe</name>
        <dbReference type="ChEBI" id="CHEBI:18248"/>
    </ligandPart>
</feature>
<sequence length="486" mass="55238">MPTLRARWIRNSWSGHQFPHPGKRRPFIGDLGVSDPRNPILSVLALGTQFGGIYELKVFRQKFVFVASAELTAELCDETRFCKTLPPAIAALRDYGGDGLFTAYTTEPNWQLAHDLLMPAFTKPAMRSYHRIMLDTAAELFAYWDAIPGGRVDVTRDMTKLTMETLSRAAFSRDFGSFTTPRPHPFVQSMITALRTSRRKGALRTAPGGRLYGRYLAHRAAPVTDYAYEMVDEMIADRVDGPHRDDLLGIMLKVRHPETGERLSRLNMRYQILTFLVAGHETTSGALSFTLYFLSQNPECLRRAQREADEILGTDPDAEPTFEQVSKFRYIRRCLDESLRLWPTVPAFSRRPVADTVLAGKYPMRSQDWALIMLGQVHRDPAVWENPETFDPDRFLPEEIRKRPAHSYKPFGTGMRACIGRQFALHESVLVLARLVHRYDITPDADYRLDVTERLTMAPKNFHINLTPRRATPASRACGSAPGHAR</sequence>
<dbReference type="RefSeq" id="WP_012835639.1">
    <property type="nucleotide sequence ID" value="NC_013441.1"/>
</dbReference>
<evidence type="ECO:0000256" key="13">
    <source>
        <dbReference type="ARBA" id="ARBA00023004"/>
    </source>
</evidence>
<dbReference type="PANTHER" id="PTHR24291:SF50">
    <property type="entry name" value="BIFUNCTIONAL ALBAFLAVENONE MONOOXYGENASE_TERPENE SYNTHASE"/>
    <property type="match status" value="1"/>
</dbReference>
<keyword evidence="18" id="KW-1185">Reference proteome</keyword>